<dbReference type="AlphaFoldDB" id="A0A078IWN3"/>
<gene>
    <name evidence="1" type="primary">BnaCnng25630D</name>
    <name evidence="1" type="ORF">GSBRNA2T00011466001</name>
</gene>
<keyword evidence="2" id="KW-1185">Reference proteome</keyword>
<proteinExistence type="predicted"/>
<dbReference type="PaxDb" id="3708-A0A078IWN3"/>
<sequence length="78" mass="8284">MSGSPDIAVRCGEAAGVGLHTKSSTVHPLKDRGRQMLILDNVAVRYGRTAGIGLHAESSTVQLLKLNRSAKNRESRGS</sequence>
<dbReference type="Proteomes" id="UP000028999">
    <property type="component" value="Unassembled WGS sequence"/>
</dbReference>
<evidence type="ECO:0000313" key="1">
    <source>
        <dbReference type="EMBL" id="CDY53794.1"/>
    </source>
</evidence>
<reference evidence="1 2" key="1">
    <citation type="journal article" date="2014" name="Science">
        <title>Plant genetics. Early allopolyploid evolution in the post-Neolithic Brassica napus oilseed genome.</title>
        <authorList>
            <person name="Chalhoub B."/>
            <person name="Denoeud F."/>
            <person name="Liu S."/>
            <person name="Parkin I.A."/>
            <person name="Tang H."/>
            <person name="Wang X."/>
            <person name="Chiquet J."/>
            <person name="Belcram H."/>
            <person name="Tong C."/>
            <person name="Samans B."/>
            <person name="Correa M."/>
            <person name="Da Silva C."/>
            <person name="Just J."/>
            <person name="Falentin C."/>
            <person name="Koh C.S."/>
            <person name="Le Clainche I."/>
            <person name="Bernard M."/>
            <person name="Bento P."/>
            <person name="Noel B."/>
            <person name="Labadie K."/>
            <person name="Alberti A."/>
            <person name="Charles M."/>
            <person name="Arnaud D."/>
            <person name="Guo H."/>
            <person name="Daviaud C."/>
            <person name="Alamery S."/>
            <person name="Jabbari K."/>
            <person name="Zhao M."/>
            <person name="Edger P.P."/>
            <person name="Chelaifa H."/>
            <person name="Tack D."/>
            <person name="Lassalle G."/>
            <person name="Mestiri I."/>
            <person name="Schnel N."/>
            <person name="Le Paslier M.C."/>
            <person name="Fan G."/>
            <person name="Renault V."/>
            <person name="Bayer P.E."/>
            <person name="Golicz A.A."/>
            <person name="Manoli S."/>
            <person name="Lee T.H."/>
            <person name="Thi V.H."/>
            <person name="Chalabi S."/>
            <person name="Hu Q."/>
            <person name="Fan C."/>
            <person name="Tollenaere R."/>
            <person name="Lu Y."/>
            <person name="Battail C."/>
            <person name="Shen J."/>
            <person name="Sidebottom C.H."/>
            <person name="Wang X."/>
            <person name="Canaguier A."/>
            <person name="Chauveau A."/>
            <person name="Berard A."/>
            <person name="Deniot G."/>
            <person name="Guan M."/>
            <person name="Liu Z."/>
            <person name="Sun F."/>
            <person name="Lim Y.P."/>
            <person name="Lyons E."/>
            <person name="Town C.D."/>
            <person name="Bancroft I."/>
            <person name="Wang X."/>
            <person name="Meng J."/>
            <person name="Ma J."/>
            <person name="Pires J.C."/>
            <person name="King G.J."/>
            <person name="Brunel D."/>
            <person name="Delourme R."/>
            <person name="Renard M."/>
            <person name="Aury J.M."/>
            <person name="Adams K.L."/>
            <person name="Batley J."/>
            <person name="Snowdon R.J."/>
            <person name="Tost J."/>
            <person name="Edwards D."/>
            <person name="Zhou Y."/>
            <person name="Hua W."/>
            <person name="Sharpe A.G."/>
            <person name="Paterson A.H."/>
            <person name="Guan C."/>
            <person name="Wincker P."/>
        </authorList>
    </citation>
    <scope>NUCLEOTIDE SEQUENCE [LARGE SCALE GENOMIC DNA]</scope>
    <source>
        <strain evidence="2">cv. Darmor-bzh</strain>
    </source>
</reference>
<name>A0A078IWN3_BRANA</name>
<organism evidence="1 2">
    <name type="scientific">Brassica napus</name>
    <name type="common">Rape</name>
    <dbReference type="NCBI Taxonomy" id="3708"/>
    <lineage>
        <taxon>Eukaryota</taxon>
        <taxon>Viridiplantae</taxon>
        <taxon>Streptophyta</taxon>
        <taxon>Embryophyta</taxon>
        <taxon>Tracheophyta</taxon>
        <taxon>Spermatophyta</taxon>
        <taxon>Magnoliopsida</taxon>
        <taxon>eudicotyledons</taxon>
        <taxon>Gunneridae</taxon>
        <taxon>Pentapetalae</taxon>
        <taxon>rosids</taxon>
        <taxon>malvids</taxon>
        <taxon>Brassicales</taxon>
        <taxon>Brassicaceae</taxon>
        <taxon>Brassiceae</taxon>
        <taxon>Brassica</taxon>
    </lineage>
</organism>
<evidence type="ECO:0000313" key="2">
    <source>
        <dbReference type="Proteomes" id="UP000028999"/>
    </source>
</evidence>
<dbReference type="Gramene" id="CDY53794">
    <property type="protein sequence ID" value="CDY53794"/>
    <property type="gene ID" value="GSBRNA2T00011466001"/>
</dbReference>
<protein>
    <submittedName>
        <fullName evidence="1">BnaCnng25630D protein</fullName>
    </submittedName>
</protein>
<accession>A0A078IWN3</accession>
<dbReference type="EMBL" id="LK033238">
    <property type="protein sequence ID" value="CDY53794.1"/>
    <property type="molecule type" value="Genomic_DNA"/>
</dbReference>